<protein>
    <submittedName>
        <fullName evidence="3">HSPB11</fullName>
    </submittedName>
</protein>
<dbReference type="GO" id="GO:0005813">
    <property type="term" value="C:centrosome"/>
    <property type="evidence" value="ECO:0007669"/>
    <property type="project" value="TreeGrafter"/>
</dbReference>
<dbReference type="Gene3D" id="2.60.120.260">
    <property type="entry name" value="Galactose-binding domain-like"/>
    <property type="match status" value="1"/>
</dbReference>
<dbReference type="InterPro" id="IPR000421">
    <property type="entry name" value="FA58C"/>
</dbReference>
<dbReference type="Proteomes" id="UP000593567">
    <property type="component" value="Unassembled WGS sequence"/>
</dbReference>
<comment type="caution">
    <text evidence="3">The sequence shown here is derived from an EMBL/GenBank/DDBJ whole genome shotgun (WGS) entry which is preliminary data.</text>
</comment>
<feature type="domain" description="F5/8 type C" evidence="2">
    <location>
        <begin position="16"/>
        <end position="130"/>
    </location>
</feature>
<dbReference type="InterPro" id="IPR033558">
    <property type="entry name" value="IFT25"/>
</dbReference>
<feature type="transmembrane region" description="Helical" evidence="1">
    <location>
        <begin position="230"/>
        <end position="251"/>
    </location>
</feature>
<sequence>MFNIGLGSAGTTVSLASSSDSNFPPENIIDGKLDTFWLTTGMFPQEFVLSFTSTMAVNNVKLNCHNVRKLSLEKSVETSPVSFEVVREASLEGSDGELQIHEFNLSDVKASHLKFKIESGYNHFVSIHELNIEGSASRISDERQTDHKEQVIQLVCSPGEDELECASPPCTLPAENSFNLRSKIFCLENMPTVEPIPPGMHHNHTDSAVFHAAENPDKKRDWLKLSPGSIILLVSGCAFVSYLMLGLVYGIGKGEKGLNRLPNSDFWLELPLLVKTYECEEHIPVSNL</sequence>
<dbReference type="PANTHER" id="PTHR33906">
    <property type="entry name" value="INTRAFLAGELLAR TRANSPORT PROTEIN 25 HOMOLOG"/>
    <property type="match status" value="1"/>
</dbReference>
<dbReference type="GO" id="GO:0042073">
    <property type="term" value="P:intraciliary transport"/>
    <property type="evidence" value="ECO:0007669"/>
    <property type="project" value="InterPro"/>
</dbReference>
<keyword evidence="1" id="KW-1133">Transmembrane helix</keyword>
<evidence type="ECO:0000313" key="3">
    <source>
        <dbReference type="EMBL" id="KAF6024614.1"/>
    </source>
</evidence>
<evidence type="ECO:0000313" key="4">
    <source>
        <dbReference type="Proteomes" id="UP000593567"/>
    </source>
</evidence>
<dbReference type="Pfam" id="PF00754">
    <property type="entry name" value="F5_F8_type_C"/>
    <property type="match status" value="1"/>
</dbReference>
<dbReference type="GO" id="GO:0030992">
    <property type="term" value="C:intraciliary transport particle B"/>
    <property type="evidence" value="ECO:0007669"/>
    <property type="project" value="InterPro"/>
</dbReference>
<reference evidence="3" key="1">
    <citation type="submission" date="2020-06" db="EMBL/GenBank/DDBJ databases">
        <title>Draft genome of Bugula neritina, a colonial animal packing powerful symbionts and potential medicines.</title>
        <authorList>
            <person name="Rayko M."/>
        </authorList>
    </citation>
    <scope>NUCLEOTIDE SEQUENCE [LARGE SCALE GENOMIC DNA]</scope>
    <source>
        <strain evidence="3">Kwan_BN1</strain>
    </source>
</reference>
<evidence type="ECO:0000256" key="1">
    <source>
        <dbReference type="SAM" id="Phobius"/>
    </source>
</evidence>
<name>A0A7J7JG56_BUGNE</name>
<evidence type="ECO:0000259" key="2">
    <source>
        <dbReference type="Pfam" id="PF00754"/>
    </source>
</evidence>
<gene>
    <name evidence="3" type="ORF">EB796_017058</name>
</gene>
<keyword evidence="1" id="KW-0472">Membrane</keyword>
<proteinExistence type="predicted"/>
<dbReference type="SUPFAM" id="SSF49785">
    <property type="entry name" value="Galactose-binding domain-like"/>
    <property type="match status" value="1"/>
</dbReference>
<keyword evidence="4" id="KW-1185">Reference proteome</keyword>
<dbReference type="PANTHER" id="PTHR33906:SF1">
    <property type="entry name" value="INTRAFLAGELLAR TRANSPORT PROTEIN 25 HOMOLOG"/>
    <property type="match status" value="1"/>
</dbReference>
<dbReference type="GO" id="GO:0005929">
    <property type="term" value="C:cilium"/>
    <property type="evidence" value="ECO:0007669"/>
    <property type="project" value="TreeGrafter"/>
</dbReference>
<keyword evidence="1" id="KW-0812">Transmembrane</keyword>
<organism evidence="3 4">
    <name type="scientific">Bugula neritina</name>
    <name type="common">Brown bryozoan</name>
    <name type="synonym">Sertularia neritina</name>
    <dbReference type="NCBI Taxonomy" id="10212"/>
    <lineage>
        <taxon>Eukaryota</taxon>
        <taxon>Metazoa</taxon>
        <taxon>Spiralia</taxon>
        <taxon>Lophotrochozoa</taxon>
        <taxon>Bryozoa</taxon>
        <taxon>Gymnolaemata</taxon>
        <taxon>Cheilostomatida</taxon>
        <taxon>Flustrina</taxon>
        <taxon>Buguloidea</taxon>
        <taxon>Bugulidae</taxon>
        <taxon>Bugula</taxon>
    </lineage>
</organism>
<dbReference type="InterPro" id="IPR008979">
    <property type="entry name" value="Galactose-bd-like_sf"/>
</dbReference>
<dbReference type="OrthoDB" id="271080at2759"/>
<dbReference type="AlphaFoldDB" id="A0A7J7JG56"/>
<dbReference type="EMBL" id="VXIV02002554">
    <property type="protein sequence ID" value="KAF6024614.1"/>
    <property type="molecule type" value="Genomic_DNA"/>
</dbReference>
<accession>A0A7J7JG56</accession>